<dbReference type="InterPro" id="IPR013785">
    <property type="entry name" value="Aldolase_TIM"/>
</dbReference>
<feature type="binding site" evidence="12">
    <location>
        <position position="111"/>
    </location>
    <ligand>
        <name>GTP</name>
        <dbReference type="ChEBI" id="CHEBI:37565"/>
    </ligand>
</feature>
<keyword evidence="8 12" id="KW-0342">GTP-binding</keyword>
<dbReference type="InterPro" id="IPR040064">
    <property type="entry name" value="MoaA-like"/>
</dbReference>
<gene>
    <name evidence="12" type="primary">moaA</name>
    <name evidence="14" type="ORF">FHS79_000519</name>
</gene>
<feature type="binding site" evidence="12">
    <location>
        <position position="271"/>
    </location>
    <ligand>
        <name>[4Fe-4S] cluster</name>
        <dbReference type="ChEBI" id="CHEBI:49883"/>
        <label>2</label>
        <note>4Fe-4S-substrate</note>
    </ligand>
</feature>
<keyword evidence="10 12" id="KW-0456">Lyase</keyword>
<dbReference type="PANTHER" id="PTHR22960">
    <property type="entry name" value="MOLYBDOPTERIN COFACTOR SYNTHESIS PROTEIN A"/>
    <property type="match status" value="1"/>
</dbReference>
<dbReference type="InterPro" id="IPR010505">
    <property type="entry name" value="MoaA_twitch"/>
</dbReference>
<feature type="binding site" evidence="12">
    <location>
        <position position="268"/>
    </location>
    <ligand>
        <name>[4Fe-4S] cluster</name>
        <dbReference type="ChEBI" id="CHEBI:49883"/>
        <label>2</label>
        <note>4Fe-4S-substrate</note>
    </ligand>
</feature>
<evidence type="ECO:0000256" key="12">
    <source>
        <dbReference type="HAMAP-Rule" id="MF_01225"/>
    </source>
</evidence>
<dbReference type="NCBIfam" id="TIGR02666">
    <property type="entry name" value="moaA"/>
    <property type="match status" value="1"/>
</dbReference>
<dbReference type="Gene3D" id="3.20.20.70">
    <property type="entry name" value="Aldolase class I"/>
    <property type="match status" value="1"/>
</dbReference>
<feature type="binding site" evidence="12">
    <location>
        <position position="35"/>
    </location>
    <ligand>
        <name>[4Fe-4S] cluster</name>
        <dbReference type="ChEBI" id="CHEBI:49883"/>
        <label>1</label>
        <note>4Fe-4S-S-AdoMet</note>
    </ligand>
</feature>
<dbReference type="GO" id="GO:0051539">
    <property type="term" value="F:4 iron, 4 sulfur cluster binding"/>
    <property type="evidence" value="ECO:0007669"/>
    <property type="project" value="UniProtKB-UniRule"/>
</dbReference>
<dbReference type="EMBL" id="JACIIV010000003">
    <property type="protein sequence ID" value="MBB6226365.1"/>
    <property type="molecule type" value="Genomic_DNA"/>
</dbReference>
<organism evidence="14 15">
    <name type="scientific">Polymorphobacter multimanifer</name>
    <dbReference type="NCBI Taxonomy" id="1070431"/>
    <lineage>
        <taxon>Bacteria</taxon>
        <taxon>Pseudomonadati</taxon>
        <taxon>Pseudomonadota</taxon>
        <taxon>Alphaproteobacteria</taxon>
        <taxon>Sphingomonadales</taxon>
        <taxon>Sphingosinicellaceae</taxon>
        <taxon>Polymorphobacter</taxon>
    </lineage>
</organism>
<name>A0A841L952_9SPHN</name>
<keyword evidence="7 12" id="KW-0411">Iron-sulfur</keyword>
<dbReference type="CDD" id="cd21117">
    <property type="entry name" value="Twitch_MoaA"/>
    <property type="match status" value="1"/>
</dbReference>
<feature type="binding site" evidence="12">
    <location>
        <position position="42"/>
    </location>
    <ligand>
        <name>[4Fe-4S] cluster</name>
        <dbReference type="ChEBI" id="CHEBI:49883"/>
        <label>1</label>
        <note>4Fe-4S-S-AdoMet</note>
    </ligand>
</feature>
<comment type="similarity">
    <text evidence="12">Belongs to the radical SAM superfamily. MoaA family.</text>
</comment>
<accession>A0A841L952</accession>
<dbReference type="UniPathway" id="UPA00344"/>
<proteinExistence type="inferred from homology"/>
<dbReference type="InterPro" id="IPR050105">
    <property type="entry name" value="MoCo_biosynth_MoaA/MoaC"/>
</dbReference>
<keyword evidence="5 12" id="KW-0547">Nucleotide-binding</keyword>
<feature type="binding site" evidence="12">
    <location>
        <position position="28"/>
    </location>
    <ligand>
        <name>GTP</name>
        <dbReference type="ChEBI" id="CHEBI:37565"/>
    </ligand>
</feature>
<evidence type="ECO:0000256" key="8">
    <source>
        <dbReference type="ARBA" id="ARBA00023134"/>
    </source>
</evidence>
<dbReference type="GO" id="GO:1904047">
    <property type="term" value="F:S-adenosyl-L-methionine binding"/>
    <property type="evidence" value="ECO:0007669"/>
    <property type="project" value="UniProtKB-UniRule"/>
</dbReference>
<dbReference type="SFLD" id="SFLDG01067">
    <property type="entry name" value="SPASM/twitch_domain_containing"/>
    <property type="match status" value="1"/>
</dbReference>
<feature type="domain" description="Radical SAM core" evidence="13">
    <location>
        <begin position="19"/>
        <end position="238"/>
    </location>
</feature>
<feature type="binding site" evidence="12">
    <location>
        <position position="81"/>
    </location>
    <ligand>
        <name>S-adenosyl-L-methionine</name>
        <dbReference type="ChEBI" id="CHEBI:59789"/>
    </ligand>
</feature>
<sequence length="342" mass="37478">MRSPLLVAPPVMAAPLIDPFGRAISYLRVSVTDRCDFRCRYCMSESMTFLPRDQVLSFEEIDRLASAFIRRGLRKLRLTGGEPLVRRGIIDLVQSLGRHVRSGALEELTLTTNGSQLARFAGDLAAAGVRRINVSLDTLDAEKFAHITRWGRLEQVLGGIAAAREAGLHVKLNMVALAGLNEDEIVPMLAFAAAHGHDLTLIETMPMGEIDEDRTDRYLPLSRVRAGLAQRFTLTDLPERTGGPARYLRIEETGQKLGLITPLTHNFCESCNRVRLTATGRLFMCLGQDDQADLRSVIRGSSDDAALDAALVEAIGRKPRGHDFEIARAAPAVARHMSVTGG</sequence>
<dbReference type="EC" id="4.1.99.22" evidence="1 12"/>
<dbReference type="GO" id="GO:0046872">
    <property type="term" value="F:metal ion binding"/>
    <property type="evidence" value="ECO:0007669"/>
    <property type="project" value="UniProtKB-KW"/>
</dbReference>
<comment type="pathway">
    <text evidence="12">Cofactor biosynthesis; molybdopterin biosynthesis.</text>
</comment>
<reference evidence="14 15" key="1">
    <citation type="submission" date="2020-08" db="EMBL/GenBank/DDBJ databases">
        <title>Genomic Encyclopedia of Type Strains, Phase IV (KMG-IV): sequencing the most valuable type-strain genomes for metagenomic binning, comparative biology and taxonomic classification.</title>
        <authorList>
            <person name="Goeker M."/>
        </authorList>
    </citation>
    <scope>NUCLEOTIDE SEQUENCE [LARGE SCALE GENOMIC DNA]</scope>
    <source>
        <strain evidence="14 15">DSM 102189</strain>
    </source>
</reference>
<dbReference type="InterPro" id="IPR006638">
    <property type="entry name" value="Elp3/MiaA/NifB-like_rSAM"/>
</dbReference>
<dbReference type="AlphaFoldDB" id="A0A841L952"/>
<dbReference type="SUPFAM" id="SSF102114">
    <property type="entry name" value="Radical SAM enzymes"/>
    <property type="match status" value="1"/>
</dbReference>
<feature type="binding site" evidence="12">
    <location>
        <position position="41"/>
    </location>
    <ligand>
        <name>S-adenosyl-L-methionine</name>
        <dbReference type="ChEBI" id="CHEBI:59789"/>
    </ligand>
</feature>
<evidence type="ECO:0000256" key="5">
    <source>
        <dbReference type="ARBA" id="ARBA00022741"/>
    </source>
</evidence>
<keyword evidence="6 12" id="KW-0408">Iron</keyword>
<dbReference type="GO" id="GO:0061799">
    <property type="term" value="F:cyclic pyranopterin monophosphate synthase activity"/>
    <property type="evidence" value="ECO:0007669"/>
    <property type="project" value="TreeGrafter"/>
</dbReference>
<keyword evidence="4 12" id="KW-0479">Metal-binding</keyword>
<comment type="caution">
    <text evidence="14">The sequence shown here is derived from an EMBL/GenBank/DDBJ whole genome shotgun (WGS) entry which is preliminary data.</text>
</comment>
<evidence type="ECO:0000256" key="11">
    <source>
        <dbReference type="ARBA" id="ARBA00048697"/>
    </source>
</evidence>
<dbReference type="SFLD" id="SFLDS00029">
    <property type="entry name" value="Radical_SAM"/>
    <property type="match status" value="1"/>
</dbReference>
<comment type="cofactor">
    <cofactor evidence="12">
        <name>[4Fe-4S] cluster</name>
        <dbReference type="ChEBI" id="CHEBI:49883"/>
    </cofactor>
    <text evidence="12">Binds 2 [4Fe-4S] clusters. Binds 1 [4Fe-4S] cluster coordinated with 3 cysteines and an exchangeable S-adenosyl-L-methionine and 1 [4Fe-4S] cluster coordinated with 3 cysteines and the GTP-derived substrate.</text>
</comment>
<dbReference type="SFLD" id="SFLDG01386">
    <property type="entry name" value="main_SPASM_domain-containing"/>
    <property type="match status" value="1"/>
</dbReference>
<dbReference type="CDD" id="cd01335">
    <property type="entry name" value="Radical_SAM"/>
    <property type="match status" value="1"/>
</dbReference>
<evidence type="ECO:0000313" key="15">
    <source>
        <dbReference type="Proteomes" id="UP000538147"/>
    </source>
</evidence>
<feature type="binding site" evidence="12">
    <location>
        <position position="39"/>
    </location>
    <ligand>
        <name>[4Fe-4S] cluster</name>
        <dbReference type="ChEBI" id="CHEBI:49883"/>
        <label>1</label>
        <note>4Fe-4S-S-AdoMet</note>
    </ligand>
</feature>
<dbReference type="InterPro" id="IPR013483">
    <property type="entry name" value="MoaA"/>
</dbReference>
<comment type="subunit">
    <text evidence="12">Monomer and homodimer.</text>
</comment>
<feature type="binding site" evidence="12">
    <location>
        <position position="77"/>
    </location>
    <ligand>
        <name>GTP</name>
        <dbReference type="ChEBI" id="CHEBI:37565"/>
    </ligand>
</feature>
<dbReference type="GO" id="GO:0005525">
    <property type="term" value="F:GTP binding"/>
    <property type="evidence" value="ECO:0007669"/>
    <property type="project" value="UniProtKB-UniRule"/>
</dbReference>
<dbReference type="InterPro" id="IPR058240">
    <property type="entry name" value="rSAM_sf"/>
</dbReference>
<feature type="binding site" evidence="12">
    <location>
        <position position="205"/>
    </location>
    <ligand>
        <name>S-adenosyl-L-methionine</name>
        <dbReference type="ChEBI" id="CHEBI:59789"/>
    </ligand>
</feature>
<evidence type="ECO:0000256" key="10">
    <source>
        <dbReference type="ARBA" id="ARBA00023239"/>
    </source>
</evidence>
<evidence type="ECO:0000256" key="4">
    <source>
        <dbReference type="ARBA" id="ARBA00022723"/>
    </source>
</evidence>
<evidence type="ECO:0000259" key="13">
    <source>
        <dbReference type="PROSITE" id="PS51918"/>
    </source>
</evidence>
<evidence type="ECO:0000256" key="7">
    <source>
        <dbReference type="ARBA" id="ARBA00023014"/>
    </source>
</evidence>
<feature type="binding site" evidence="12">
    <location>
        <position position="171"/>
    </location>
    <ligand>
        <name>GTP</name>
        <dbReference type="ChEBI" id="CHEBI:37565"/>
    </ligand>
</feature>
<evidence type="ECO:0000256" key="9">
    <source>
        <dbReference type="ARBA" id="ARBA00023150"/>
    </source>
</evidence>
<dbReference type="PANTHER" id="PTHR22960:SF0">
    <property type="entry name" value="MOLYBDENUM COFACTOR BIOSYNTHESIS PROTEIN 1"/>
    <property type="match status" value="1"/>
</dbReference>
<comment type="catalytic activity">
    <reaction evidence="11 12">
        <text>GTP + AH2 + S-adenosyl-L-methionine = (8S)-3',8-cyclo-7,8-dihydroguanosine 5'-triphosphate + 5'-deoxyadenosine + L-methionine + A + H(+)</text>
        <dbReference type="Rhea" id="RHEA:49576"/>
        <dbReference type="ChEBI" id="CHEBI:13193"/>
        <dbReference type="ChEBI" id="CHEBI:15378"/>
        <dbReference type="ChEBI" id="CHEBI:17319"/>
        <dbReference type="ChEBI" id="CHEBI:17499"/>
        <dbReference type="ChEBI" id="CHEBI:37565"/>
        <dbReference type="ChEBI" id="CHEBI:57844"/>
        <dbReference type="ChEBI" id="CHEBI:59789"/>
        <dbReference type="ChEBI" id="CHEBI:131766"/>
        <dbReference type="EC" id="4.1.99.22"/>
    </reaction>
</comment>
<dbReference type="InterPro" id="IPR000385">
    <property type="entry name" value="MoaA_NifB_PqqE_Fe-S-bd_CS"/>
</dbReference>
<evidence type="ECO:0000256" key="6">
    <source>
        <dbReference type="ARBA" id="ARBA00023004"/>
    </source>
</evidence>
<feature type="binding site" evidence="12">
    <location>
        <begin position="273"/>
        <end position="275"/>
    </location>
    <ligand>
        <name>GTP</name>
        <dbReference type="ChEBI" id="CHEBI:37565"/>
    </ligand>
</feature>
<dbReference type="HAMAP" id="MF_01225_B">
    <property type="entry name" value="MoaA_B"/>
    <property type="match status" value="1"/>
</dbReference>
<dbReference type="Proteomes" id="UP000538147">
    <property type="component" value="Unassembled WGS sequence"/>
</dbReference>
<dbReference type="Pfam" id="PF04055">
    <property type="entry name" value="Radical_SAM"/>
    <property type="match status" value="1"/>
</dbReference>
<keyword evidence="15" id="KW-1185">Reference proteome</keyword>
<dbReference type="PROSITE" id="PS01305">
    <property type="entry name" value="MOAA_NIFB_PQQE"/>
    <property type="match status" value="1"/>
</dbReference>
<keyword evidence="9 12" id="KW-0501">Molybdenum cofactor biosynthesis</keyword>
<keyword evidence="2 12" id="KW-0004">4Fe-4S</keyword>
<dbReference type="SFLD" id="SFLDG01383">
    <property type="entry name" value="cyclic_pyranopterin_phosphate"/>
    <property type="match status" value="1"/>
</dbReference>
<dbReference type="GO" id="GO:0061798">
    <property type="term" value="F:GTP 3',8'-cyclase activity"/>
    <property type="evidence" value="ECO:0007669"/>
    <property type="project" value="UniProtKB-UniRule"/>
</dbReference>
<dbReference type="InterPro" id="IPR007197">
    <property type="entry name" value="rSAM"/>
</dbReference>
<dbReference type="Pfam" id="PF06463">
    <property type="entry name" value="Mob_synth_C"/>
    <property type="match status" value="1"/>
</dbReference>
<protein>
    <recommendedName>
        <fullName evidence="1 12">GTP 3',8-cyclase</fullName>
        <ecNumber evidence="1 12">4.1.99.22</ecNumber>
    </recommendedName>
    <alternativeName>
        <fullName evidence="12">Molybdenum cofactor biosynthesis protein A</fullName>
    </alternativeName>
</protein>
<feature type="binding site" evidence="12">
    <location>
        <position position="285"/>
    </location>
    <ligand>
        <name>[4Fe-4S] cluster</name>
        <dbReference type="ChEBI" id="CHEBI:49883"/>
        <label>2</label>
        <note>4Fe-4S-substrate</note>
    </ligand>
</feature>
<evidence type="ECO:0000256" key="1">
    <source>
        <dbReference type="ARBA" id="ARBA00012167"/>
    </source>
</evidence>
<dbReference type="SMART" id="SM00729">
    <property type="entry name" value="Elp3"/>
    <property type="match status" value="1"/>
</dbReference>
<dbReference type="GO" id="GO:0006777">
    <property type="term" value="P:Mo-molybdopterin cofactor biosynthetic process"/>
    <property type="evidence" value="ECO:0007669"/>
    <property type="project" value="UniProtKB-UniRule"/>
</dbReference>
<evidence type="ECO:0000256" key="2">
    <source>
        <dbReference type="ARBA" id="ARBA00022485"/>
    </source>
</evidence>
<evidence type="ECO:0000313" key="14">
    <source>
        <dbReference type="EMBL" id="MBB6226365.1"/>
    </source>
</evidence>
<dbReference type="PROSITE" id="PS51918">
    <property type="entry name" value="RADICAL_SAM"/>
    <property type="match status" value="1"/>
</dbReference>
<keyword evidence="3 12" id="KW-0949">S-adenosyl-L-methionine</keyword>
<comment type="function">
    <text evidence="12">Catalyzes the cyclization of GTP to (8S)-3',8-cyclo-7,8-dihydroguanosine 5'-triphosphate.</text>
</comment>
<evidence type="ECO:0000256" key="3">
    <source>
        <dbReference type="ARBA" id="ARBA00022691"/>
    </source>
</evidence>
<dbReference type="RefSeq" id="WP_184194924.1">
    <property type="nucleotide sequence ID" value="NZ_JACIIV010000003.1"/>
</dbReference>
<feature type="binding site" evidence="12">
    <location>
        <position position="135"/>
    </location>
    <ligand>
        <name>S-adenosyl-L-methionine</name>
        <dbReference type="ChEBI" id="CHEBI:59789"/>
    </ligand>
</feature>